<sequence length="293" mass="34310">MSHIEKKEFEIYRISPPPPKWDFQEYMRQYVQTGDDKYFYWFLHYYEPTLNEKAKSFRNKYSMEEHFADIKQSLVTGLCKALINYDISIAPFLPYAQRYMEREAHNYIRTMRTGYSVQSEFEYARLRKVMDIFNHSGGEFTEETISQVATQIGESDEKTKSIIEGGILTENYTDVQSNDEDDTGTTDFLLPDSSLNPENIYFKQKLYDKLYEAYDGLEYTEKMMLAQHLGFCPECFSTRYADKTDLDENGKPKEKPIKPLPYTDIATDHGFSDANTAKRVCERAMSIIKAVIK</sequence>
<dbReference type="EMBL" id="CP039381">
    <property type="protein sequence ID" value="QCT05992.1"/>
    <property type="molecule type" value="Genomic_DNA"/>
</dbReference>
<dbReference type="RefSeq" id="WP_138156090.1">
    <property type="nucleotide sequence ID" value="NZ_CP039381.1"/>
</dbReference>
<proteinExistence type="predicted"/>
<dbReference type="KEGG" id="ruj:E5Z56_00810"/>
<evidence type="ECO:0000313" key="2">
    <source>
        <dbReference type="Proteomes" id="UP000301475"/>
    </source>
</evidence>
<dbReference type="GO" id="GO:0003700">
    <property type="term" value="F:DNA-binding transcription factor activity"/>
    <property type="evidence" value="ECO:0007669"/>
    <property type="project" value="InterPro"/>
</dbReference>
<evidence type="ECO:0008006" key="3">
    <source>
        <dbReference type="Google" id="ProtNLM"/>
    </source>
</evidence>
<dbReference type="SUPFAM" id="SSF88946">
    <property type="entry name" value="Sigma2 domain of RNA polymerase sigma factors"/>
    <property type="match status" value="1"/>
</dbReference>
<dbReference type="InterPro" id="IPR013325">
    <property type="entry name" value="RNA_pol_sigma_r2"/>
</dbReference>
<evidence type="ECO:0000313" key="1">
    <source>
        <dbReference type="EMBL" id="QCT05992.1"/>
    </source>
</evidence>
<dbReference type="AlphaFoldDB" id="A0A4P8XTT0"/>
<gene>
    <name evidence="1" type="ORF">E5Z56_00810</name>
</gene>
<reference evidence="1 2" key="1">
    <citation type="submission" date="2019-04" db="EMBL/GenBank/DDBJ databases">
        <authorList>
            <person name="Embree M."/>
            <person name="Gaffney J.R."/>
        </authorList>
    </citation>
    <scope>NUCLEOTIDE SEQUENCE [LARGE SCALE GENOMIC DNA]</scope>
    <source>
        <strain evidence="1 2">JE7A12</strain>
    </source>
</reference>
<protein>
    <recommendedName>
        <fullName evidence="3">Sigma-70 family RNA polymerase sigma factor</fullName>
    </recommendedName>
</protein>
<keyword evidence="2" id="KW-1185">Reference proteome</keyword>
<dbReference type="GO" id="GO:0006352">
    <property type="term" value="P:DNA-templated transcription initiation"/>
    <property type="evidence" value="ECO:0007669"/>
    <property type="project" value="InterPro"/>
</dbReference>
<organism evidence="1 2">
    <name type="scientific">Ruminococcus bovis</name>
    <dbReference type="NCBI Taxonomy" id="2564099"/>
    <lineage>
        <taxon>Bacteria</taxon>
        <taxon>Bacillati</taxon>
        <taxon>Bacillota</taxon>
        <taxon>Clostridia</taxon>
        <taxon>Eubacteriales</taxon>
        <taxon>Oscillospiraceae</taxon>
        <taxon>Ruminococcus</taxon>
    </lineage>
</organism>
<name>A0A4P8XTT0_9FIRM</name>
<dbReference type="OrthoDB" id="1829348at2"/>
<accession>A0A4P8XTT0</accession>
<dbReference type="Proteomes" id="UP000301475">
    <property type="component" value="Chromosome"/>
</dbReference>